<dbReference type="InterPro" id="IPR006029">
    <property type="entry name" value="Neurotrans-gated_channel_TM"/>
</dbReference>
<dbReference type="SUPFAM" id="SSF90112">
    <property type="entry name" value="Neurotransmitter-gated ion-channel transmembrane pore"/>
    <property type="match status" value="1"/>
</dbReference>
<dbReference type="Ensembl" id="ENSRBIT00000046268.1">
    <property type="protein sequence ID" value="ENSRBIP00000022377.1"/>
    <property type="gene ID" value="ENSRBIG00000035127.1"/>
</dbReference>
<keyword evidence="5" id="KW-0407">Ion channel</keyword>
<accession>A0A2K6LFW3</accession>
<comment type="subcellular location">
    <subcellularLocation>
        <location evidence="1">Membrane</location>
        <topology evidence="1">Multi-pass membrane protein</topology>
    </subcellularLocation>
</comment>
<sequence length="289" mass="32266">MDVSDEKNQVLTTNIWLQMSWTDHYLQWNVSEYPGVKTVRFPDGQIWKPDILLYNSSSFPAAFLSSGGHPSLPPGIFKSSCYIDVRWFPFDVQHCKLKFGSWSYGGWSLDLQMQEADISGYIPNGEWDLVGIPGKRSEKFYECCKEPYPDVTFTVTMRRRTLYYGLNLLIPCVLISALALLVFLLPADSGEKISLGITVLLSLTVFMLLVAEIMPATSDSVPLIGAPGLPAQAASLQPGQRGDEHRGTAARQQREPAVHRLPQPGRHALRPDPRLRGGVRPHGLLPHPR</sequence>
<comment type="caution">
    <text evidence="5">Lacks conserved residue(s) required for the propagation of feature annotation.</text>
</comment>
<dbReference type="Proteomes" id="UP000233180">
    <property type="component" value="Unassembled WGS sequence"/>
</dbReference>
<feature type="compositionally biased region" description="Basic and acidic residues" evidence="6">
    <location>
        <begin position="241"/>
        <end position="258"/>
    </location>
</feature>
<evidence type="ECO:0000313" key="10">
    <source>
        <dbReference type="Proteomes" id="UP000233180"/>
    </source>
</evidence>
<dbReference type="InterPro" id="IPR036719">
    <property type="entry name" value="Neuro-gated_channel_TM_sf"/>
</dbReference>
<evidence type="ECO:0000313" key="9">
    <source>
        <dbReference type="Ensembl" id="ENSRBIP00000022377.1"/>
    </source>
</evidence>
<dbReference type="Pfam" id="PF02932">
    <property type="entry name" value="Neur_chan_memb"/>
    <property type="match status" value="1"/>
</dbReference>
<dbReference type="GO" id="GO:0004888">
    <property type="term" value="F:transmembrane signaling receptor activity"/>
    <property type="evidence" value="ECO:0007669"/>
    <property type="project" value="InterPro"/>
</dbReference>
<evidence type="ECO:0000259" key="7">
    <source>
        <dbReference type="Pfam" id="PF02931"/>
    </source>
</evidence>
<evidence type="ECO:0000256" key="1">
    <source>
        <dbReference type="ARBA" id="ARBA00004141"/>
    </source>
</evidence>
<keyword evidence="3 5" id="KW-1133">Transmembrane helix</keyword>
<dbReference type="SUPFAM" id="SSF63712">
    <property type="entry name" value="Nicotinic receptor ligand binding domain-like"/>
    <property type="match status" value="1"/>
</dbReference>
<keyword evidence="5" id="KW-0813">Transport</keyword>
<evidence type="ECO:0000256" key="6">
    <source>
        <dbReference type="SAM" id="MobiDB-lite"/>
    </source>
</evidence>
<evidence type="ECO:0000256" key="4">
    <source>
        <dbReference type="ARBA" id="ARBA00023136"/>
    </source>
</evidence>
<feature type="transmembrane region" description="Helical" evidence="5">
    <location>
        <begin position="162"/>
        <end position="187"/>
    </location>
</feature>
<name>A0A2K6LFW3_RHIBE</name>
<dbReference type="PRINTS" id="PR00252">
    <property type="entry name" value="NRIONCHANNEL"/>
</dbReference>
<dbReference type="AlphaFoldDB" id="A0A2K6LFW3"/>
<dbReference type="InterPro" id="IPR038050">
    <property type="entry name" value="Neuro_actylchol_rec"/>
</dbReference>
<evidence type="ECO:0000256" key="5">
    <source>
        <dbReference type="RuleBase" id="RU000687"/>
    </source>
</evidence>
<dbReference type="Gene3D" id="1.20.58.390">
    <property type="entry name" value="Neurotransmitter-gated ion-channel transmembrane domain"/>
    <property type="match status" value="1"/>
</dbReference>
<keyword evidence="2 5" id="KW-0812">Transmembrane</keyword>
<dbReference type="PROSITE" id="PS00236">
    <property type="entry name" value="NEUROTR_ION_CHANNEL"/>
    <property type="match status" value="1"/>
</dbReference>
<keyword evidence="4 5" id="KW-0472">Membrane</keyword>
<feature type="domain" description="Neurotransmitter-gated ion-channel transmembrane" evidence="8">
    <location>
        <begin position="168"/>
        <end position="225"/>
    </location>
</feature>
<dbReference type="PANTHER" id="PTHR18945">
    <property type="entry name" value="NEUROTRANSMITTER GATED ION CHANNEL"/>
    <property type="match status" value="1"/>
</dbReference>
<protein>
    <submittedName>
        <fullName evidence="9">Cholinergic receptor nicotinic alpha 7 subunit</fullName>
    </submittedName>
</protein>
<dbReference type="InterPro" id="IPR036734">
    <property type="entry name" value="Neur_chan_lig-bd_sf"/>
</dbReference>
<proteinExistence type="inferred from homology"/>
<feature type="transmembrane region" description="Helical" evidence="5">
    <location>
        <begin position="193"/>
        <end position="211"/>
    </location>
</feature>
<evidence type="ECO:0000259" key="8">
    <source>
        <dbReference type="Pfam" id="PF02932"/>
    </source>
</evidence>
<evidence type="ECO:0000256" key="2">
    <source>
        <dbReference type="ARBA" id="ARBA00022692"/>
    </source>
</evidence>
<feature type="domain" description="Neurotransmitter-gated ion-channel ligand-binding" evidence="7">
    <location>
        <begin position="5"/>
        <end position="161"/>
    </location>
</feature>
<dbReference type="InterPro" id="IPR006201">
    <property type="entry name" value="Neur_channel"/>
</dbReference>
<reference evidence="9" key="3">
    <citation type="submission" date="2025-09" db="UniProtKB">
        <authorList>
            <consortium name="Ensembl"/>
        </authorList>
    </citation>
    <scope>IDENTIFICATION</scope>
</reference>
<feature type="region of interest" description="Disordered" evidence="6">
    <location>
        <begin position="232"/>
        <end position="289"/>
    </location>
</feature>
<dbReference type="GeneTree" id="ENSGT00940000154617"/>
<dbReference type="GO" id="GO:0016020">
    <property type="term" value="C:membrane"/>
    <property type="evidence" value="ECO:0007669"/>
    <property type="project" value="UniProtKB-SubCell"/>
</dbReference>
<keyword evidence="5" id="KW-0406">Ion transport</keyword>
<dbReference type="Gene3D" id="2.70.170.10">
    <property type="entry name" value="Neurotransmitter-gated ion-channel ligand-binding domain"/>
    <property type="match status" value="1"/>
</dbReference>
<reference evidence="9 10" key="1">
    <citation type="submission" date="2016-06" db="EMBL/GenBank/DDBJ databases">
        <title>Genome of Rhinopithecus bieti.</title>
        <authorList>
            <person name="Wu"/>
            <person name="C.-I. and Zhang"/>
            <person name="Y."/>
        </authorList>
    </citation>
    <scope>NUCLEOTIDE SEQUENCE</scope>
</reference>
<reference evidence="9" key="2">
    <citation type="submission" date="2025-08" db="UniProtKB">
        <authorList>
            <consortium name="Ensembl"/>
        </authorList>
    </citation>
    <scope>IDENTIFICATION</scope>
</reference>
<dbReference type="InterPro" id="IPR018000">
    <property type="entry name" value="Neurotransmitter_ion_chnl_CS"/>
</dbReference>
<dbReference type="GO" id="GO:0005230">
    <property type="term" value="F:extracellular ligand-gated monoatomic ion channel activity"/>
    <property type="evidence" value="ECO:0007669"/>
    <property type="project" value="InterPro"/>
</dbReference>
<dbReference type="NCBIfam" id="TIGR00860">
    <property type="entry name" value="LIC"/>
    <property type="match status" value="1"/>
</dbReference>
<dbReference type="Pfam" id="PF02931">
    <property type="entry name" value="Neur_chan_LBD"/>
    <property type="match status" value="1"/>
</dbReference>
<evidence type="ECO:0000256" key="3">
    <source>
        <dbReference type="ARBA" id="ARBA00022989"/>
    </source>
</evidence>
<organism evidence="9 10">
    <name type="scientific">Rhinopithecus bieti</name>
    <name type="common">Black snub-nosed monkey</name>
    <name type="synonym">Pygathrix bieti</name>
    <dbReference type="NCBI Taxonomy" id="61621"/>
    <lineage>
        <taxon>Eukaryota</taxon>
        <taxon>Metazoa</taxon>
        <taxon>Chordata</taxon>
        <taxon>Craniata</taxon>
        <taxon>Vertebrata</taxon>
        <taxon>Euteleostomi</taxon>
        <taxon>Mammalia</taxon>
        <taxon>Eutheria</taxon>
        <taxon>Euarchontoglires</taxon>
        <taxon>Primates</taxon>
        <taxon>Haplorrhini</taxon>
        <taxon>Catarrhini</taxon>
        <taxon>Cercopithecidae</taxon>
        <taxon>Colobinae</taxon>
        <taxon>Rhinopithecus</taxon>
    </lineage>
</organism>
<dbReference type="InterPro" id="IPR006202">
    <property type="entry name" value="Neur_chan_lig-bd"/>
</dbReference>
<comment type="similarity">
    <text evidence="5">Belongs to the ligand-gated ion channel (TC 1.A.9) family.</text>
</comment>
<dbReference type="CDD" id="cd19051">
    <property type="entry name" value="LGIC_TM_cation"/>
    <property type="match status" value="1"/>
</dbReference>
<keyword evidence="10" id="KW-1185">Reference proteome</keyword>